<dbReference type="EMBL" id="QPMM01000016">
    <property type="protein sequence ID" value="RFS19070.1"/>
    <property type="molecule type" value="Genomic_DNA"/>
</dbReference>
<accession>A0A3E1Y2Y2</accession>
<dbReference type="NCBIfam" id="TIGR04191">
    <property type="entry name" value="YphP_YqiW"/>
    <property type="match status" value="1"/>
</dbReference>
<gene>
    <name evidence="2" type="ORF">DVR12_25000</name>
</gene>
<comment type="caution">
    <text evidence="2">The sequence shown here is derived from an EMBL/GenBank/DDBJ whole genome shotgun (WGS) entry which is preliminary data.</text>
</comment>
<dbReference type="PANTHER" id="PTHR40052:SF2">
    <property type="entry name" value="BACILLIREDOXIN BRXA"/>
    <property type="match status" value="1"/>
</dbReference>
<dbReference type="Proteomes" id="UP000260644">
    <property type="component" value="Unassembled WGS sequence"/>
</dbReference>
<evidence type="ECO:0000313" key="2">
    <source>
        <dbReference type="EMBL" id="RFS19070.1"/>
    </source>
</evidence>
<dbReference type="RefSeq" id="WP_116978548.1">
    <property type="nucleotide sequence ID" value="NZ_QPMM01000016.1"/>
</dbReference>
<dbReference type="AlphaFoldDB" id="A0A3E1Y2Y2"/>
<dbReference type="InterPro" id="IPR009474">
    <property type="entry name" value="BrxB/BrxA"/>
</dbReference>
<evidence type="ECO:0000256" key="1">
    <source>
        <dbReference type="ARBA" id="ARBA00038305"/>
    </source>
</evidence>
<dbReference type="Gene3D" id="3.40.30.10">
    <property type="entry name" value="Glutaredoxin"/>
    <property type="match status" value="1"/>
</dbReference>
<dbReference type="PANTHER" id="PTHR40052">
    <property type="entry name" value="UPF0403 PROTEIN YQIW-RELATED"/>
    <property type="match status" value="1"/>
</dbReference>
<organism evidence="2 3">
    <name type="scientific">Chitinophaga silvatica</name>
    <dbReference type="NCBI Taxonomy" id="2282649"/>
    <lineage>
        <taxon>Bacteria</taxon>
        <taxon>Pseudomonadati</taxon>
        <taxon>Bacteroidota</taxon>
        <taxon>Chitinophagia</taxon>
        <taxon>Chitinophagales</taxon>
        <taxon>Chitinophagaceae</taxon>
        <taxon>Chitinophaga</taxon>
    </lineage>
</organism>
<evidence type="ECO:0000313" key="3">
    <source>
        <dbReference type="Proteomes" id="UP000260644"/>
    </source>
</evidence>
<name>A0A3E1Y2Y2_9BACT</name>
<reference evidence="2 3" key="1">
    <citation type="submission" date="2018-07" db="EMBL/GenBank/DDBJ databases">
        <title>Chitinophaga K2CV101002-2 sp. nov., isolated from a monsoon evergreen broad-leaved forest soil.</title>
        <authorList>
            <person name="Lv Y."/>
        </authorList>
    </citation>
    <scope>NUCLEOTIDE SEQUENCE [LARGE SCALE GENOMIC DNA]</scope>
    <source>
        <strain evidence="2 3">GDMCC 1.1288</strain>
    </source>
</reference>
<dbReference type="Pfam" id="PF06491">
    <property type="entry name" value="Disulph_isomer"/>
    <property type="match status" value="1"/>
</dbReference>
<protein>
    <submittedName>
        <fullName evidence="2">BrxA/BrxB family bacilliredoxin</fullName>
    </submittedName>
</protein>
<sequence length="149" mass="16828">MRYNPELIRSLKDDLVNLGIKELSSSDTVDRVMKQNGTKLVIVNSVCSCSANIAHPAIRNIMEDDSIKKPDRVVSVFAGVDIDAIKRFRIYIADIPPSSPCIALFRNQELLHFIPKDRIETWGLEGTTKNLKLAFEHFHIDSDDSDDTE</sequence>
<comment type="similarity">
    <text evidence="1">Belongs to the bacilliredoxin family.</text>
</comment>
<dbReference type="OrthoDB" id="9793981at2"/>
<keyword evidence="3" id="KW-1185">Reference proteome</keyword>
<proteinExistence type="inferred from homology"/>